<dbReference type="AlphaFoldDB" id="A0A2I0KNI9"/>
<feature type="compositionally biased region" description="Basic and acidic residues" evidence="1">
    <location>
        <begin position="16"/>
        <end position="25"/>
    </location>
</feature>
<evidence type="ECO:0000313" key="3">
    <source>
        <dbReference type="Proteomes" id="UP000233551"/>
    </source>
</evidence>
<feature type="region of interest" description="Disordered" evidence="1">
    <location>
        <begin position="62"/>
        <end position="147"/>
    </location>
</feature>
<protein>
    <submittedName>
        <fullName evidence="2">Uncharacterized protein</fullName>
    </submittedName>
</protein>
<dbReference type="Proteomes" id="UP000233551">
    <property type="component" value="Unassembled WGS sequence"/>
</dbReference>
<feature type="region of interest" description="Disordered" evidence="1">
    <location>
        <begin position="1"/>
        <end position="47"/>
    </location>
</feature>
<proteinExistence type="predicted"/>
<name>A0A2I0KNI9_PUNGR</name>
<reference evidence="2 3" key="1">
    <citation type="submission" date="2017-11" db="EMBL/GenBank/DDBJ databases">
        <title>De-novo sequencing of pomegranate (Punica granatum L.) genome.</title>
        <authorList>
            <person name="Akparov Z."/>
            <person name="Amiraslanov A."/>
            <person name="Hajiyeva S."/>
            <person name="Abbasov M."/>
            <person name="Kaur K."/>
            <person name="Hamwieh A."/>
            <person name="Solovyev V."/>
            <person name="Salamov A."/>
            <person name="Braich B."/>
            <person name="Kosarev P."/>
            <person name="Mahmoud A."/>
            <person name="Hajiyev E."/>
            <person name="Babayeva S."/>
            <person name="Izzatullayeva V."/>
            <person name="Mammadov A."/>
            <person name="Mammadov A."/>
            <person name="Sharifova S."/>
            <person name="Ojaghi J."/>
            <person name="Eynullazada K."/>
            <person name="Bayramov B."/>
            <person name="Abdulazimova A."/>
            <person name="Shahmuradov I."/>
        </authorList>
    </citation>
    <scope>NUCLEOTIDE SEQUENCE [LARGE SCALE GENOMIC DNA]</scope>
    <source>
        <strain evidence="3">cv. AG2017</strain>
        <tissue evidence="2">Leaf</tissue>
    </source>
</reference>
<comment type="caution">
    <text evidence="2">The sequence shown here is derived from an EMBL/GenBank/DDBJ whole genome shotgun (WGS) entry which is preliminary data.</text>
</comment>
<keyword evidence="3" id="KW-1185">Reference proteome</keyword>
<organism evidence="2 3">
    <name type="scientific">Punica granatum</name>
    <name type="common">Pomegranate</name>
    <dbReference type="NCBI Taxonomy" id="22663"/>
    <lineage>
        <taxon>Eukaryota</taxon>
        <taxon>Viridiplantae</taxon>
        <taxon>Streptophyta</taxon>
        <taxon>Embryophyta</taxon>
        <taxon>Tracheophyta</taxon>
        <taxon>Spermatophyta</taxon>
        <taxon>Magnoliopsida</taxon>
        <taxon>eudicotyledons</taxon>
        <taxon>Gunneridae</taxon>
        <taxon>Pentapetalae</taxon>
        <taxon>rosids</taxon>
        <taxon>malvids</taxon>
        <taxon>Myrtales</taxon>
        <taxon>Lythraceae</taxon>
        <taxon>Punica</taxon>
    </lineage>
</organism>
<gene>
    <name evidence="2" type="ORF">CRG98_010194</name>
</gene>
<evidence type="ECO:0000256" key="1">
    <source>
        <dbReference type="SAM" id="MobiDB-lite"/>
    </source>
</evidence>
<dbReference type="EMBL" id="PGOL01000508">
    <property type="protein sequence ID" value="PKI69396.1"/>
    <property type="molecule type" value="Genomic_DNA"/>
</dbReference>
<accession>A0A2I0KNI9</accession>
<sequence>MPKRVESLKGTSSTAKLREINESRARPSSARRLPETPPAQDPQYRGFPRFFAKSVEILTPVRSRSTTVKHRRRPELSPAPSRAVVAVSKGQNRRPQSRRRRSRRSRRPPANGPRPISLSSQAQPKSIWPNAPNPAQRSSGRFLLRAG</sequence>
<feature type="compositionally biased region" description="Basic residues" evidence="1">
    <location>
        <begin position="91"/>
        <end position="107"/>
    </location>
</feature>
<evidence type="ECO:0000313" key="2">
    <source>
        <dbReference type="EMBL" id="PKI69396.1"/>
    </source>
</evidence>